<dbReference type="InterPro" id="IPR052396">
    <property type="entry name" value="Meiotic_Drive_Suppr_Kinase"/>
</dbReference>
<keyword evidence="3" id="KW-1185">Reference proteome</keyword>
<dbReference type="Proteomes" id="UP001283341">
    <property type="component" value="Unassembled WGS sequence"/>
</dbReference>
<reference evidence="2" key="1">
    <citation type="journal article" date="2023" name="Mol. Phylogenet. Evol.">
        <title>Genome-scale phylogeny and comparative genomics of the fungal order Sordariales.</title>
        <authorList>
            <person name="Hensen N."/>
            <person name="Bonometti L."/>
            <person name="Westerberg I."/>
            <person name="Brannstrom I.O."/>
            <person name="Guillou S."/>
            <person name="Cros-Aarteil S."/>
            <person name="Calhoun S."/>
            <person name="Haridas S."/>
            <person name="Kuo A."/>
            <person name="Mondo S."/>
            <person name="Pangilinan J."/>
            <person name="Riley R."/>
            <person name="LaButti K."/>
            <person name="Andreopoulos B."/>
            <person name="Lipzen A."/>
            <person name="Chen C."/>
            <person name="Yan M."/>
            <person name="Daum C."/>
            <person name="Ng V."/>
            <person name="Clum A."/>
            <person name="Steindorff A."/>
            <person name="Ohm R.A."/>
            <person name="Martin F."/>
            <person name="Silar P."/>
            <person name="Natvig D.O."/>
            <person name="Lalanne C."/>
            <person name="Gautier V."/>
            <person name="Ament-Velasquez S.L."/>
            <person name="Kruys A."/>
            <person name="Hutchinson M.I."/>
            <person name="Powell A.J."/>
            <person name="Barry K."/>
            <person name="Miller A.N."/>
            <person name="Grigoriev I.V."/>
            <person name="Debuchy R."/>
            <person name="Gladieux P."/>
            <person name="Hiltunen Thoren M."/>
            <person name="Johannesson H."/>
        </authorList>
    </citation>
    <scope>NUCLEOTIDE SEQUENCE</scope>
    <source>
        <strain evidence="2">CBS 118394</strain>
    </source>
</reference>
<feature type="region of interest" description="Disordered" evidence="1">
    <location>
        <begin position="245"/>
        <end position="269"/>
    </location>
</feature>
<evidence type="ECO:0000313" key="3">
    <source>
        <dbReference type="Proteomes" id="UP001283341"/>
    </source>
</evidence>
<protein>
    <recommendedName>
        <fullName evidence="4">Protein kinase domain-containing protein</fullName>
    </recommendedName>
</protein>
<evidence type="ECO:0008006" key="4">
    <source>
        <dbReference type="Google" id="ProtNLM"/>
    </source>
</evidence>
<feature type="compositionally biased region" description="Low complexity" evidence="1">
    <location>
        <begin position="248"/>
        <end position="257"/>
    </location>
</feature>
<feature type="region of interest" description="Disordered" evidence="1">
    <location>
        <begin position="739"/>
        <end position="763"/>
    </location>
</feature>
<name>A0AAE0MBU9_9PEZI</name>
<dbReference type="EMBL" id="JAUEDM010000002">
    <property type="protein sequence ID" value="KAK3326836.1"/>
    <property type="molecule type" value="Genomic_DNA"/>
</dbReference>
<reference evidence="2" key="2">
    <citation type="submission" date="2023-06" db="EMBL/GenBank/DDBJ databases">
        <authorList>
            <consortium name="Lawrence Berkeley National Laboratory"/>
            <person name="Haridas S."/>
            <person name="Hensen N."/>
            <person name="Bonometti L."/>
            <person name="Westerberg I."/>
            <person name="Brannstrom I.O."/>
            <person name="Guillou S."/>
            <person name="Cros-Aarteil S."/>
            <person name="Calhoun S."/>
            <person name="Kuo A."/>
            <person name="Mondo S."/>
            <person name="Pangilinan J."/>
            <person name="Riley R."/>
            <person name="Labutti K."/>
            <person name="Andreopoulos B."/>
            <person name="Lipzen A."/>
            <person name="Chen C."/>
            <person name="Yanf M."/>
            <person name="Daum C."/>
            <person name="Ng V."/>
            <person name="Clum A."/>
            <person name="Steindorff A."/>
            <person name="Ohm R."/>
            <person name="Martin F."/>
            <person name="Silar P."/>
            <person name="Natvig D."/>
            <person name="Lalanne C."/>
            <person name="Gautier V."/>
            <person name="Ament-Velasquez S.L."/>
            <person name="Kruys A."/>
            <person name="Hutchinson M.I."/>
            <person name="Powell A.J."/>
            <person name="Barry K."/>
            <person name="Miller A.N."/>
            <person name="Grigoriev I.V."/>
            <person name="Debuchy R."/>
            <person name="Gladieux P."/>
            <person name="Thoren M.H."/>
            <person name="Johannesson H."/>
        </authorList>
    </citation>
    <scope>NUCLEOTIDE SEQUENCE</scope>
    <source>
        <strain evidence="2">CBS 118394</strain>
    </source>
</reference>
<dbReference type="InterPro" id="IPR011009">
    <property type="entry name" value="Kinase-like_dom_sf"/>
</dbReference>
<sequence>MPGARSFGNVTSVSQVRTQTIASAILCPDHQGPPRQRHDVFSLSQWTTSLRDYERLLCKLSAGPRKRRLAPSMSNRRREEAEEVARASQPQPLERYLETCHSLSLAIRVVTDRSLTTQGDTTNPVGRIYPQRIAKWYDFPARQEEIWEQLSNPSFANNPVFPSPHQMAYVKSLISPISSEQGLRSFERNTVEHAVQKLVDAVSENTQLRDSLGLRGTVTFERHTNLGAVDDRISEPLERMSLAENSSADTTLTTTAAIRKPRRPAKGKGNRADQFCIYRTADGANIPTIAIEYKAPHKLSQEEIVTGLASDIQPGRDVINKDCEGFVLASRALTAAVVTQLFSYMVGKGTKYGYVCTGQVFVFLYIPDDPATVFYHVCVPNLDVIEDDKNRFHRTAVAHVFAFILQALRTPPPPQSWHDAAERLDTWDVEFEDVLGKIPATVRKDKERASPYKPQRWQGFTRSPIQTRLCCKQASIKSGPRHDDDDEPPPPSPTADRLTRSGRKPATSGASGGATSGASSGRGSGGEREGRPDIQDRAYCTHQCLIGLALGGPMDQSCPNAPCHGPRHISRVDFLHLLRAQLARDRGRDADSAPLYLAGAVGSLFKVRLSTHGYTLVAKGVESANRGRLQNEEDIYNQLSAIQGRHVPVCLGLIDLVLPYYCDGRVSKHFLLLSWAGQPLSKCVDRVDKVVARDAITMAYTEIHRLGVFHRDAEVRNVLYDRNVMVVDFERAEVRGRQPLGLLSPNGQTGKKKRPQKQGKDPFTEELQQAVEDISGCFGQR</sequence>
<dbReference type="PANTHER" id="PTHR37171">
    <property type="entry name" value="SERINE/THREONINE-PROTEIN KINASE YRZF-RELATED"/>
    <property type="match status" value="1"/>
</dbReference>
<evidence type="ECO:0000313" key="2">
    <source>
        <dbReference type="EMBL" id="KAK3326836.1"/>
    </source>
</evidence>
<evidence type="ECO:0000256" key="1">
    <source>
        <dbReference type="SAM" id="MobiDB-lite"/>
    </source>
</evidence>
<feature type="compositionally biased region" description="Basic residues" evidence="1">
    <location>
        <begin position="259"/>
        <end position="269"/>
    </location>
</feature>
<accession>A0AAE0MBU9</accession>
<dbReference type="PANTHER" id="PTHR37171:SF1">
    <property type="entry name" value="SERINE_THREONINE-PROTEIN KINASE YRZF-RELATED"/>
    <property type="match status" value="1"/>
</dbReference>
<gene>
    <name evidence="2" type="ORF">B0H66DRAFT_169811</name>
</gene>
<comment type="caution">
    <text evidence="2">The sequence shown here is derived from an EMBL/GenBank/DDBJ whole genome shotgun (WGS) entry which is preliminary data.</text>
</comment>
<dbReference type="SUPFAM" id="SSF56112">
    <property type="entry name" value="Protein kinase-like (PK-like)"/>
    <property type="match status" value="1"/>
</dbReference>
<proteinExistence type="predicted"/>
<organism evidence="2 3">
    <name type="scientific">Apodospora peruviana</name>
    <dbReference type="NCBI Taxonomy" id="516989"/>
    <lineage>
        <taxon>Eukaryota</taxon>
        <taxon>Fungi</taxon>
        <taxon>Dikarya</taxon>
        <taxon>Ascomycota</taxon>
        <taxon>Pezizomycotina</taxon>
        <taxon>Sordariomycetes</taxon>
        <taxon>Sordariomycetidae</taxon>
        <taxon>Sordariales</taxon>
        <taxon>Lasiosphaeriaceae</taxon>
        <taxon>Apodospora</taxon>
    </lineage>
</organism>
<dbReference type="AlphaFoldDB" id="A0AAE0MBU9"/>
<feature type="region of interest" description="Disordered" evidence="1">
    <location>
        <begin position="476"/>
        <end position="533"/>
    </location>
</feature>
<feature type="compositionally biased region" description="Gly residues" evidence="1">
    <location>
        <begin position="510"/>
        <end position="524"/>
    </location>
</feature>
<feature type="region of interest" description="Disordered" evidence="1">
    <location>
        <begin position="67"/>
        <end position="88"/>
    </location>
</feature>
<feature type="compositionally biased region" description="Basic and acidic residues" evidence="1">
    <location>
        <begin position="76"/>
        <end position="85"/>
    </location>
</feature>